<dbReference type="InterPro" id="IPR001387">
    <property type="entry name" value="Cro/C1-type_HTH"/>
</dbReference>
<dbReference type="AlphaFoldDB" id="A0A2M8J4E1"/>
<reference evidence="2 3" key="1">
    <citation type="journal article" date="2018" name="Int. J. Syst. Evol. Microbiol.">
        <title>Pseudooceanicola lipolyticus sp. nov., a marine alphaproteobacterium, reclassification of Oceanicola flagellatus as Pseudooceanicola flagellatus comb. nov. and emended description of the genus Pseudooceanicola.</title>
        <authorList>
            <person name="Huang M.-M."/>
            <person name="Guo L.-L."/>
            <person name="Wu Y.-H."/>
            <person name="Lai Q.-L."/>
            <person name="Shao Z.-Z."/>
            <person name="Wang C.-S."/>
            <person name="Wu M."/>
            <person name="Xu X.-W."/>
        </authorList>
    </citation>
    <scope>NUCLEOTIDE SEQUENCE [LARGE SCALE GENOMIC DNA]</scope>
    <source>
        <strain evidence="2 3">157</strain>
    </source>
</reference>
<name>A0A2M8J4E1_9RHOB</name>
<dbReference type="EMBL" id="PGTB01000011">
    <property type="protein sequence ID" value="PJE37628.1"/>
    <property type="molecule type" value="Genomic_DNA"/>
</dbReference>
<dbReference type="SUPFAM" id="SSF47413">
    <property type="entry name" value="lambda repressor-like DNA-binding domains"/>
    <property type="match status" value="1"/>
</dbReference>
<protein>
    <submittedName>
        <fullName evidence="2">XRE family transcriptional regulator</fullName>
    </submittedName>
</protein>
<dbReference type="Proteomes" id="UP000231553">
    <property type="component" value="Unassembled WGS sequence"/>
</dbReference>
<keyword evidence="3" id="KW-1185">Reference proteome</keyword>
<evidence type="ECO:0000313" key="2">
    <source>
        <dbReference type="EMBL" id="PJE37628.1"/>
    </source>
</evidence>
<sequence>MRDLAVALGTDRKSRGYTLRQVESATGVSNAYVSQLETGKIKTPSPSTLHKLAVLYEASYERYMGLAGYPVPKGTDPELPQAASQLASRIGDVSPSEADALVDYLKFLRQRSAEGS</sequence>
<dbReference type="Pfam" id="PF13560">
    <property type="entry name" value="HTH_31"/>
    <property type="match status" value="1"/>
</dbReference>
<comment type="caution">
    <text evidence="2">The sequence shown here is derived from an EMBL/GenBank/DDBJ whole genome shotgun (WGS) entry which is preliminary data.</text>
</comment>
<gene>
    <name evidence="2" type="ORF">CVM52_05740</name>
</gene>
<evidence type="ECO:0000259" key="1">
    <source>
        <dbReference type="PROSITE" id="PS50943"/>
    </source>
</evidence>
<dbReference type="GO" id="GO:0003677">
    <property type="term" value="F:DNA binding"/>
    <property type="evidence" value="ECO:0007669"/>
    <property type="project" value="InterPro"/>
</dbReference>
<organism evidence="2 3">
    <name type="scientific">Pseudooceanicola lipolyticus</name>
    <dbReference type="NCBI Taxonomy" id="2029104"/>
    <lineage>
        <taxon>Bacteria</taxon>
        <taxon>Pseudomonadati</taxon>
        <taxon>Pseudomonadota</taxon>
        <taxon>Alphaproteobacteria</taxon>
        <taxon>Rhodobacterales</taxon>
        <taxon>Paracoccaceae</taxon>
        <taxon>Pseudooceanicola</taxon>
    </lineage>
</organism>
<dbReference type="SMART" id="SM00530">
    <property type="entry name" value="HTH_XRE"/>
    <property type="match status" value="1"/>
</dbReference>
<proteinExistence type="predicted"/>
<dbReference type="PROSITE" id="PS50943">
    <property type="entry name" value="HTH_CROC1"/>
    <property type="match status" value="1"/>
</dbReference>
<accession>A0A2M8J4E1</accession>
<dbReference type="CDD" id="cd00093">
    <property type="entry name" value="HTH_XRE"/>
    <property type="match status" value="1"/>
</dbReference>
<feature type="domain" description="HTH cro/C1-type" evidence="1">
    <location>
        <begin position="12"/>
        <end position="63"/>
    </location>
</feature>
<dbReference type="Gene3D" id="1.10.260.40">
    <property type="entry name" value="lambda repressor-like DNA-binding domains"/>
    <property type="match status" value="1"/>
</dbReference>
<dbReference type="RefSeq" id="WP_100161592.1">
    <property type="nucleotide sequence ID" value="NZ_PGTB01000011.1"/>
</dbReference>
<dbReference type="InterPro" id="IPR010982">
    <property type="entry name" value="Lambda_DNA-bd_dom_sf"/>
</dbReference>
<evidence type="ECO:0000313" key="3">
    <source>
        <dbReference type="Proteomes" id="UP000231553"/>
    </source>
</evidence>
<dbReference type="OrthoDB" id="9809730at2"/>